<sequence length="254" mass="27506">MSQKRFEGKIVLVTGGSRGIGKAIALKFASEGADVIINYLRKRSAAEETAEEIRAYGVRCHTIKADVGDLDSLNAMFDEIEQEFDGLDILVNNAASGYIRPVMEQKPKGWEWTMNINARSHLFAAQRAVPLMQKRGGGHIIGISSLGSQFVLPEYVVIGISKAAVETLTRYLAVELAPYNIKANAVSGGVVDTDALKHFPNREAMLKNGLERTPAGRIVTPEDIANVVAFLCTPDADMIRGQTIVVDGGYSLLA</sequence>
<dbReference type="InterPro" id="IPR002347">
    <property type="entry name" value="SDR_fam"/>
</dbReference>
<dbReference type="FunCoup" id="A0A0N0RG05">
    <property type="interactions" value="93"/>
</dbReference>
<gene>
    <name evidence="3" type="primary">fabL</name>
    <name evidence="3" type="ORF">ARMA_2900</name>
    <name evidence="4" type="ORF">SE16_05930</name>
</gene>
<dbReference type="InParanoid" id="A0A0N0RG05"/>
<dbReference type="SUPFAM" id="SSF51735">
    <property type="entry name" value="NAD(P)-binding Rossmann-fold domains"/>
    <property type="match status" value="1"/>
</dbReference>
<evidence type="ECO:0000313" key="5">
    <source>
        <dbReference type="Proteomes" id="UP000037784"/>
    </source>
</evidence>
<organism evidence="3 5">
    <name type="scientific">Ardenticatena maritima</name>
    <dbReference type="NCBI Taxonomy" id="872965"/>
    <lineage>
        <taxon>Bacteria</taxon>
        <taxon>Bacillati</taxon>
        <taxon>Chloroflexota</taxon>
        <taxon>Ardenticatenia</taxon>
        <taxon>Ardenticatenales</taxon>
        <taxon>Ardenticatenaceae</taxon>
        <taxon>Ardenticatena</taxon>
    </lineage>
</organism>
<dbReference type="STRING" id="872965.SE16_05930"/>
<evidence type="ECO:0000313" key="6">
    <source>
        <dbReference type="Proteomes" id="UP000050502"/>
    </source>
</evidence>
<evidence type="ECO:0000313" key="4">
    <source>
        <dbReference type="EMBL" id="KPL88355.1"/>
    </source>
</evidence>
<dbReference type="Gene3D" id="3.40.50.720">
    <property type="entry name" value="NAD(P)-binding Rossmann-like Domain"/>
    <property type="match status" value="1"/>
</dbReference>
<dbReference type="PATRIC" id="fig|872965.6.peg.1217"/>
<dbReference type="EC" id="1.3.1.104" evidence="3"/>
<dbReference type="Pfam" id="PF13561">
    <property type="entry name" value="adh_short_C2"/>
    <property type="match status" value="1"/>
</dbReference>
<dbReference type="EMBL" id="BBZA01000265">
    <property type="protein sequence ID" value="GAP64477.1"/>
    <property type="molecule type" value="Genomic_DNA"/>
</dbReference>
<dbReference type="NCBIfam" id="NF005975">
    <property type="entry name" value="PRK08063.1"/>
    <property type="match status" value="1"/>
</dbReference>
<dbReference type="EC" id="1.3.1.10" evidence="4"/>
<reference evidence="3 5" key="1">
    <citation type="journal article" date="2015" name="Genome Announc.">
        <title>Draft Genome Sequence of a Heterotrophic Facultative Anaerobic Thermophilic Bacterium, Ardenticatena maritima Strain 110ST.</title>
        <authorList>
            <person name="Kawaichi S."/>
            <person name="Yoshida T."/>
            <person name="Sako Y."/>
            <person name="Nakamura R."/>
        </authorList>
    </citation>
    <scope>NUCLEOTIDE SEQUENCE [LARGE SCALE GENOMIC DNA]</scope>
    <source>
        <strain evidence="3 5">110S</strain>
    </source>
</reference>
<reference evidence="5" key="3">
    <citation type="submission" date="2015-08" db="EMBL/GenBank/DDBJ databases">
        <title>Draft Genome Sequence of a Heterotrophic Facultative Anaerobic Bacterium Ardenticatena maritima Strain 110S.</title>
        <authorList>
            <person name="Kawaichi S."/>
            <person name="Yoshida T."/>
            <person name="Sako Y."/>
            <person name="Nakamura R."/>
        </authorList>
    </citation>
    <scope>NUCLEOTIDE SEQUENCE [LARGE SCALE GENOMIC DNA]</scope>
    <source>
        <strain evidence="5">110S</strain>
    </source>
</reference>
<reference evidence="4 6" key="2">
    <citation type="submission" date="2015-07" db="EMBL/GenBank/DDBJ databases">
        <title>Whole genome sequence of Ardenticatena maritima DSM 23922.</title>
        <authorList>
            <person name="Hemp J."/>
            <person name="Ward L.M."/>
            <person name="Pace L.A."/>
            <person name="Fischer W.W."/>
        </authorList>
    </citation>
    <scope>NUCLEOTIDE SEQUENCE [LARGE SCALE GENOMIC DNA]</scope>
    <source>
        <strain evidence="4 6">110S</strain>
    </source>
</reference>
<keyword evidence="5" id="KW-1185">Reference proteome</keyword>
<name>A0A0N0RG05_9CHLR</name>
<dbReference type="Proteomes" id="UP000050502">
    <property type="component" value="Unassembled WGS sequence"/>
</dbReference>
<dbReference type="OrthoDB" id="125587at2"/>
<dbReference type="InterPro" id="IPR036291">
    <property type="entry name" value="NAD(P)-bd_dom_sf"/>
</dbReference>
<dbReference type="AlphaFoldDB" id="A0A0N0RG05"/>
<dbReference type="PANTHER" id="PTHR43639">
    <property type="entry name" value="OXIDOREDUCTASE, SHORT-CHAIN DEHYDROGENASE/REDUCTASE FAMILY (AFU_ORTHOLOGUE AFUA_5G02870)"/>
    <property type="match status" value="1"/>
</dbReference>
<evidence type="ECO:0000256" key="2">
    <source>
        <dbReference type="ARBA" id="ARBA00023002"/>
    </source>
</evidence>
<dbReference type="NCBIfam" id="NF005559">
    <property type="entry name" value="PRK07231.1"/>
    <property type="match status" value="1"/>
</dbReference>
<evidence type="ECO:0000256" key="1">
    <source>
        <dbReference type="ARBA" id="ARBA00006484"/>
    </source>
</evidence>
<protein>
    <submittedName>
        <fullName evidence="4">Enoyl-ACP reductase</fullName>
        <ecNumber evidence="4">1.3.1.10</ecNumber>
    </submittedName>
    <submittedName>
        <fullName evidence="3">Enoyl-[acyl-carrier protein] reductase III</fullName>
        <ecNumber evidence="3">1.3.1.104</ecNumber>
    </submittedName>
</protein>
<dbReference type="RefSeq" id="WP_054494147.1">
    <property type="nucleotide sequence ID" value="NZ_BBZA01000265.1"/>
</dbReference>
<dbReference type="PRINTS" id="PR00080">
    <property type="entry name" value="SDRFAMILY"/>
</dbReference>
<dbReference type="GO" id="GO:0141148">
    <property type="term" value="F:enoyl-[acyl-carrier-protein] reductase (NADPH) activity"/>
    <property type="evidence" value="ECO:0007669"/>
    <property type="project" value="UniProtKB-EC"/>
</dbReference>
<dbReference type="EMBL" id="LGKN01000004">
    <property type="protein sequence ID" value="KPL88355.1"/>
    <property type="molecule type" value="Genomic_DNA"/>
</dbReference>
<evidence type="ECO:0000313" key="3">
    <source>
        <dbReference type="EMBL" id="GAP64477.1"/>
    </source>
</evidence>
<accession>A0A0N0RG05</accession>
<dbReference type="FunFam" id="3.40.50.720:FF:000084">
    <property type="entry name" value="Short-chain dehydrogenase reductase"/>
    <property type="match status" value="1"/>
</dbReference>
<keyword evidence="2 3" id="KW-0560">Oxidoreductase</keyword>
<dbReference type="PRINTS" id="PR00081">
    <property type="entry name" value="GDHRDH"/>
</dbReference>
<comment type="similarity">
    <text evidence="1">Belongs to the short-chain dehydrogenases/reductases (SDR) family.</text>
</comment>
<dbReference type="PANTHER" id="PTHR43639:SF1">
    <property type="entry name" value="SHORT-CHAIN DEHYDROGENASE_REDUCTASE FAMILY PROTEIN"/>
    <property type="match status" value="1"/>
</dbReference>
<comment type="caution">
    <text evidence="3">The sequence shown here is derived from an EMBL/GenBank/DDBJ whole genome shotgun (WGS) entry which is preliminary data.</text>
</comment>
<dbReference type="Proteomes" id="UP000037784">
    <property type="component" value="Unassembled WGS sequence"/>
</dbReference>
<dbReference type="CDD" id="cd05359">
    <property type="entry name" value="ChcA_like_SDR_c"/>
    <property type="match status" value="1"/>
</dbReference>
<proteinExistence type="inferred from homology"/>